<gene>
    <name evidence="5" type="ORF">JXQ802_LOCUS7502</name>
</gene>
<sequence>MGAIISCCCYCCDRTSNKYNENDQVTNVADTSLKAYDNKIHVSEIYGNNNDVELAPSDNPTTSTYFQSILHPSKESTQQPISLSSPLKTNPNDILPESSKSREQSTNLTANSNLHRLPLNSSLSLSPGQPQHQRDIIRPTTVLKLQKHSNSCSTIYVDDSTVSQPNWKAMIKCVSIAIHSHILHGKSNKTMNIFDEKLHPLSKDFIPDDYDTRIPEQKTIYRFMRMLFTAAQLTAECAIVTLIYLERVLSYGELDLCSSNWKRLVLGAVMLASKVWDDQAVWNVDFCQILKDITVSEMNELEREYVQLLQFNVNVASSIYAKYYFDLRQIAKENQISFPDELLTKEKAIKLEALSIVNNRLQQPLFSPTLTSNQSNSTQNNAISRQLSSQQQPLASYLSLRRSASVEFAQSPRKSLLIIS</sequence>
<reference evidence="5" key="1">
    <citation type="submission" date="2021-02" db="EMBL/GenBank/DDBJ databases">
        <authorList>
            <person name="Nowell W R."/>
        </authorList>
    </citation>
    <scope>NUCLEOTIDE SEQUENCE</scope>
</reference>
<dbReference type="FunFam" id="1.10.472.10:FF:000123">
    <property type="entry name" value="Cyclin-Y-like protein 2"/>
    <property type="match status" value="1"/>
</dbReference>
<proteinExistence type="inferred from homology"/>
<dbReference type="AlphaFoldDB" id="A0A813XF87"/>
<organism evidence="5 6">
    <name type="scientific">Rotaria sordida</name>
    <dbReference type="NCBI Taxonomy" id="392033"/>
    <lineage>
        <taxon>Eukaryota</taxon>
        <taxon>Metazoa</taxon>
        <taxon>Spiralia</taxon>
        <taxon>Gnathifera</taxon>
        <taxon>Rotifera</taxon>
        <taxon>Eurotatoria</taxon>
        <taxon>Bdelloidea</taxon>
        <taxon>Philodinida</taxon>
        <taxon>Philodinidae</taxon>
        <taxon>Rotaria</taxon>
    </lineage>
</organism>
<dbReference type="Proteomes" id="UP000663870">
    <property type="component" value="Unassembled WGS sequence"/>
</dbReference>
<comment type="similarity">
    <text evidence="2">Belongs to the cyclin family.</text>
</comment>
<dbReference type="InterPro" id="IPR006671">
    <property type="entry name" value="Cyclin_N"/>
</dbReference>
<accession>A0A813XF87</accession>
<protein>
    <recommendedName>
        <fullName evidence="4">Cyclin-like domain-containing protein</fullName>
    </recommendedName>
</protein>
<dbReference type="InterPro" id="IPR012399">
    <property type="entry name" value="Cyclin_Y"/>
</dbReference>
<keyword evidence="1 2" id="KW-0195">Cyclin</keyword>
<name>A0A813XF87_9BILA</name>
<dbReference type="PIRSF" id="PIRSF028934">
    <property type="entry name" value="Cyclin_CG14939"/>
    <property type="match status" value="1"/>
</dbReference>
<evidence type="ECO:0000256" key="3">
    <source>
        <dbReference type="SAM" id="MobiDB-lite"/>
    </source>
</evidence>
<dbReference type="SMART" id="SM00385">
    <property type="entry name" value="CYCLIN"/>
    <property type="match status" value="1"/>
</dbReference>
<dbReference type="InterPro" id="IPR036915">
    <property type="entry name" value="Cyclin-like_sf"/>
</dbReference>
<dbReference type="EMBL" id="CAJNOL010000126">
    <property type="protein sequence ID" value="CAF0867324.1"/>
    <property type="molecule type" value="Genomic_DNA"/>
</dbReference>
<comment type="caution">
    <text evidence="5">The sequence shown here is derived from an EMBL/GenBank/DDBJ whole genome shotgun (WGS) entry which is preliminary data.</text>
</comment>
<evidence type="ECO:0000256" key="1">
    <source>
        <dbReference type="ARBA" id="ARBA00023127"/>
    </source>
</evidence>
<feature type="region of interest" description="Disordered" evidence="3">
    <location>
        <begin position="76"/>
        <end position="113"/>
    </location>
</feature>
<dbReference type="SUPFAM" id="SSF47954">
    <property type="entry name" value="Cyclin-like"/>
    <property type="match status" value="1"/>
</dbReference>
<dbReference type="InterPro" id="IPR013763">
    <property type="entry name" value="Cyclin-like_dom"/>
</dbReference>
<evidence type="ECO:0000256" key="2">
    <source>
        <dbReference type="RuleBase" id="RU000383"/>
    </source>
</evidence>
<feature type="domain" description="Cyclin-like" evidence="4">
    <location>
        <begin position="222"/>
        <end position="307"/>
    </location>
</feature>
<dbReference type="GO" id="GO:0019901">
    <property type="term" value="F:protein kinase binding"/>
    <property type="evidence" value="ECO:0007669"/>
    <property type="project" value="InterPro"/>
</dbReference>
<dbReference type="Pfam" id="PF00134">
    <property type="entry name" value="Cyclin_N"/>
    <property type="match status" value="1"/>
</dbReference>
<dbReference type="PANTHER" id="PTHR14248">
    <property type="entry name" value="CYCLIN Y, ISOFORM A"/>
    <property type="match status" value="1"/>
</dbReference>
<evidence type="ECO:0000313" key="5">
    <source>
        <dbReference type="EMBL" id="CAF0867324.1"/>
    </source>
</evidence>
<feature type="compositionally biased region" description="Polar residues" evidence="3">
    <location>
        <begin position="76"/>
        <end position="92"/>
    </location>
</feature>
<keyword evidence="6" id="KW-1185">Reference proteome</keyword>
<dbReference type="CDD" id="cd20540">
    <property type="entry name" value="CYCLIN_CCNY_like"/>
    <property type="match status" value="1"/>
</dbReference>
<evidence type="ECO:0000259" key="4">
    <source>
        <dbReference type="SMART" id="SM00385"/>
    </source>
</evidence>
<dbReference type="Gene3D" id="1.10.472.10">
    <property type="entry name" value="Cyclin-like"/>
    <property type="match status" value="1"/>
</dbReference>
<evidence type="ECO:0000313" key="6">
    <source>
        <dbReference type="Proteomes" id="UP000663870"/>
    </source>
</evidence>